<evidence type="ECO:0000256" key="1">
    <source>
        <dbReference type="SAM" id="Phobius"/>
    </source>
</evidence>
<dbReference type="EMBL" id="BMZI01000001">
    <property type="protein sequence ID" value="GHB09780.1"/>
    <property type="molecule type" value="Genomic_DNA"/>
</dbReference>
<reference evidence="4" key="1">
    <citation type="journal article" date="2019" name="Int. J. Syst. Evol. Microbiol.">
        <title>The Global Catalogue of Microorganisms (GCM) 10K type strain sequencing project: providing services to taxonomists for standard genome sequencing and annotation.</title>
        <authorList>
            <consortium name="The Broad Institute Genomics Platform"/>
            <consortium name="The Broad Institute Genome Sequencing Center for Infectious Disease"/>
            <person name="Wu L."/>
            <person name="Ma J."/>
        </authorList>
    </citation>
    <scope>NUCLEOTIDE SEQUENCE [LARGE SCALE GENOMIC DNA]</scope>
    <source>
        <strain evidence="4">KCTC 32998</strain>
    </source>
</reference>
<proteinExistence type="predicted"/>
<keyword evidence="4" id="KW-1185">Reference proteome</keyword>
<sequence>MSLLFAVILAVVAVIAIAVLSVVALRLWREVRRREGLRAAEIERANRNCIESLEAISQAMIARQVDLVEGALRCKVLLDIIDHRLVERESWRVLQTVSAEAEPLHTHQARKALSSRERHREDRQREAIAERHERDLVRAASALQVFCRDWS</sequence>
<evidence type="ECO:0000313" key="3">
    <source>
        <dbReference type="EMBL" id="GHB09780.1"/>
    </source>
</evidence>
<keyword evidence="1" id="KW-0812">Transmembrane</keyword>
<accession>A0ABQ3DQ45</accession>
<comment type="caution">
    <text evidence="3">The sequence shown here is derived from an EMBL/GenBank/DDBJ whole genome shotgun (WGS) entry which is preliminary data.</text>
</comment>
<organism evidence="3 4">
    <name type="scientific">Salinicola rhizosphaerae</name>
    <dbReference type="NCBI Taxonomy" id="1443141"/>
    <lineage>
        <taxon>Bacteria</taxon>
        <taxon>Pseudomonadati</taxon>
        <taxon>Pseudomonadota</taxon>
        <taxon>Gammaproteobacteria</taxon>
        <taxon>Oceanospirillales</taxon>
        <taxon>Halomonadaceae</taxon>
        <taxon>Salinicola</taxon>
    </lineage>
</organism>
<evidence type="ECO:0000313" key="4">
    <source>
        <dbReference type="Proteomes" id="UP000646745"/>
    </source>
</evidence>
<name>A0ABQ3DQ45_9GAMM</name>
<feature type="transmembrane region" description="Helical" evidence="1">
    <location>
        <begin position="6"/>
        <end position="28"/>
    </location>
</feature>
<keyword evidence="1" id="KW-0472">Membrane</keyword>
<evidence type="ECO:0000259" key="2">
    <source>
        <dbReference type="Pfam" id="PF10675"/>
    </source>
</evidence>
<dbReference type="RefSeq" id="WP_189442927.1">
    <property type="nucleotide sequence ID" value="NZ_BMZI01000001.1"/>
</dbReference>
<feature type="domain" description="DUF2489" evidence="2">
    <location>
        <begin position="17"/>
        <end position="143"/>
    </location>
</feature>
<dbReference type="Proteomes" id="UP000646745">
    <property type="component" value="Unassembled WGS sequence"/>
</dbReference>
<dbReference type="Pfam" id="PF10675">
    <property type="entry name" value="DUF2489"/>
    <property type="match status" value="1"/>
</dbReference>
<dbReference type="InterPro" id="IPR019617">
    <property type="entry name" value="DUF2489"/>
</dbReference>
<gene>
    <name evidence="3" type="ORF">GCM10009038_04270</name>
</gene>
<keyword evidence="1" id="KW-1133">Transmembrane helix</keyword>
<protein>
    <recommendedName>
        <fullName evidence="2">DUF2489 domain-containing protein</fullName>
    </recommendedName>
</protein>